<feature type="compositionally biased region" description="Low complexity" evidence="1">
    <location>
        <begin position="846"/>
        <end position="855"/>
    </location>
</feature>
<feature type="compositionally biased region" description="Pro residues" evidence="1">
    <location>
        <begin position="856"/>
        <end position="867"/>
    </location>
</feature>
<feature type="compositionally biased region" description="Pro residues" evidence="1">
    <location>
        <begin position="264"/>
        <end position="284"/>
    </location>
</feature>
<comment type="caution">
    <text evidence="2">The sequence shown here is derived from an EMBL/GenBank/DDBJ whole genome shotgun (WGS) entry which is preliminary data.</text>
</comment>
<feature type="region of interest" description="Disordered" evidence="1">
    <location>
        <begin position="884"/>
        <end position="1001"/>
    </location>
</feature>
<feature type="compositionally biased region" description="Low complexity" evidence="1">
    <location>
        <begin position="935"/>
        <end position="951"/>
    </location>
</feature>
<keyword evidence="3" id="KW-1185">Reference proteome</keyword>
<feature type="compositionally biased region" description="Low complexity" evidence="1">
    <location>
        <begin position="478"/>
        <end position="491"/>
    </location>
</feature>
<reference evidence="2" key="1">
    <citation type="journal article" date="2022" name="bioRxiv">
        <title>Genomics of Preaxostyla Flagellates Illuminates Evolutionary Transitions and the Path Towards Mitochondrial Loss.</title>
        <authorList>
            <person name="Novak L.V.F."/>
            <person name="Treitli S.C."/>
            <person name="Pyrih J."/>
            <person name="Halakuc P."/>
            <person name="Pipaliya S.V."/>
            <person name="Vacek V."/>
            <person name="Brzon O."/>
            <person name="Soukal P."/>
            <person name="Eme L."/>
            <person name="Dacks J.B."/>
            <person name="Karnkowska A."/>
            <person name="Elias M."/>
            <person name="Hampl V."/>
        </authorList>
    </citation>
    <scope>NUCLEOTIDE SEQUENCE</scope>
    <source>
        <strain evidence="2">RCP-MX</strain>
    </source>
</reference>
<feature type="compositionally biased region" description="Low complexity" evidence="1">
    <location>
        <begin position="224"/>
        <end position="237"/>
    </location>
</feature>
<protein>
    <submittedName>
        <fullName evidence="2">Uncharacterized protein</fullName>
    </submittedName>
</protein>
<dbReference type="EMBL" id="JAPMOS010000025">
    <property type="protein sequence ID" value="KAJ4458815.1"/>
    <property type="molecule type" value="Genomic_DNA"/>
</dbReference>
<feature type="compositionally biased region" description="Basic and acidic residues" evidence="1">
    <location>
        <begin position="779"/>
        <end position="792"/>
    </location>
</feature>
<feature type="compositionally biased region" description="Low complexity" evidence="1">
    <location>
        <begin position="769"/>
        <end position="778"/>
    </location>
</feature>
<feature type="compositionally biased region" description="Polar residues" evidence="1">
    <location>
        <begin position="992"/>
        <end position="1001"/>
    </location>
</feature>
<feature type="compositionally biased region" description="Low complexity" evidence="1">
    <location>
        <begin position="350"/>
        <end position="368"/>
    </location>
</feature>
<feature type="compositionally biased region" description="Pro residues" evidence="1">
    <location>
        <begin position="453"/>
        <end position="477"/>
    </location>
</feature>
<feature type="compositionally biased region" description="Low complexity" evidence="1">
    <location>
        <begin position="286"/>
        <end position="304"/>
    </location>
</feature>
<accession>A0ABQ8UHV6</accession>
<organism evidence="2 3">
    <name type="scientific">Paratrimastix pyriformis</name>
    <dbReference type="NCBI Taxonomy" id="342808"/>
    <lineage>
        <taxon>Eukaryota</taxon>
        <taxon>Metamonada</taxon>
        <taxon>Preaxostyla</taxon>
        <taxon>Paratrimastigidae</taxon>
        <taxon>Paratrimastix</taxon>
    </lineage>
</organism>
<feature type="region of interest" description="Disordered" evidence="1">
    <location>
        <begin position="173"/>
        <end position="549"/>
    </location>
</feature>
<feature type="compositionally biased region" description="Pro residues" evidence="1">
    <location>
        <begin position="730"/>
        <end position="768"/>
    </location>
</feature>
<feature type="compositionally biased region" description="Pro residues" evidence="1">
    <location>
        <begin position="382"/>
        <end position="402"/>
    </location>
</feature>
<feature type="region of interest" description="Disordered" evidence="1">
    <location>
        <begin position="59"/>
        <end position="90"/>
    </location>
</feature>
<name>A0ABQ8UHV6_9EUKA</name>
<feature type="compositionally biased region" description="Basic and acidic residues" evidence="1">
    <location>
        <begin position="964"/>
        <end position="978"/>
    </location>
</feature>
<evidence type="ECO:0000313" key="3">
    <source>
        <dbReference type="Proteomes" id="UP001141327"/>
    </source>
</evidence>
<feature type="compositionally biased region" description="Low complexity" evidence="1">
    <location>
        <begin position="403"/>
        <end position="419"/>
    </location>
</feature>
<dbReference type="Proteomes" id="UP001141327">
    <property type="component" value="Unassembled WGS sequence"/>
</dbReference>
<feature type="compositionally biased region" description="Pro residues" evidence="1">
    <location>
        <begin position="173"/>
        <end position="183"/>
    </location>
</feature>
<feature type="region of interest" description="Disordered" evidence="1">
    <location>
        <begin position="692"/>
        <end position="806"/>
    </location>
</feature>
<evidence type="ECO:0000313" key="2">
    <source>
        <dbReference type="EMBL" id="KAJ4458815.1"/>
    </source>
</evidence>
<proteinExistence type="predicted"/>
<feature type="compositionally biased region" description="Low complexity" evidence="1">
    <location>
        <begin position="886"/>
        <end position="907"/>
    </location>
</feature>
<gene>
    <name evidence="2" type="ORF">PAPYR_5335</name>
</gene>
<feature type="region of interest" description="Disordered" evidence="1">
    <location>
        <begin position="840"/>
        <end position="867"/>
    </location>
</feature>
<sequence>MFGDKKYVLSNLDAVEPPAFRWHRRSFFAVTPLGPWGFRNWFGDVVMILPLRLPPVPGQNKPKRLVPEARSPSNLRPGQSAEREAQIPPPIAPLPLELGGTRIDVAHCDIRTFRADGIMVPISFHPDTHAFQRHPLLLSLLRATGIPLDPLPVTEHHFCPPEYLVFAVPLKSPPQPSRTPSPPRRSLRAPELAVRRTPQPVPPIFLPWDANHLQQHQGQGGGSSPPRHSPVPSSRPESSLDRSPSPLDAPTPSTHFQRGRPSPLHSPPGVPPLRLPLPPTPPSPYGSFWTPGSSPGSPGSPTGPVLALRPGVSSRLLPRMTPGVSTASLLPSRGTPSPPSGCERRDPVGSLLSALESAASLIPAPSASRARRRSSRSLSPTPIIPPAHVRPPPFMPPSPPPRTQRTPRSPRSLRSLAPSADGSEPPPQPQHPTPSTGEGSAAPEVAPPAHTVSPPPPRSPPPPAAPSPTPSTSPPQHAPSAASSRPSARGPGAHREGAGSASTGAPDTARSPGLHSVGTHTPRSQHGAPGGPPSTKRGSAGQGGPHVMSRESRAELLLQENHAPFEGPLTWRCLYFTYCPQVTTACAYEATFQCLLRAGSVWRSIVMPCCAYYTHRDRSDPTAAAQTPTSQERDIATGMAAAIVDFCQSRQNPAQGCRSRVVTSTLRTITVCNMDEVFMQAFRMAIGRCATGRAPDTNPVVPRPWAQGQASRRNRAQLWSDYHRLRSGSPSPPGSSPRTRPSPPRQQGPLDTPAPPPKSPGGSPPAPAPTALTAAGAPGREDGSEEEPRLREQPPPTDMPGADGAEVMIVSARPVLQGGAAPAAAEGIVLAPLISARVTAAPRPSPGHQPQAAQAPSPPLRPIPHPIPVRLSPLLTAPAFQRTWLPSSSPAAPSGARTTTTTAVPPAQAQPLDAPIMPPTPPLLSAMSPTLSRGTTTPTSSATPATPTSPSQPRTEWLNLVARIHGEDGFRVYPEHAHPALPPETVLAPQRPSKSQAGLRP</sequence>
<evidence type="ECO:0000256" key="1">
    <source>
        <dbReference type="SAM" id="MobiDB-lite"/>
    </source>
</evidence>